<comment type="similarity">
    <text evidence="8 9">Belongs to the TonB-dependent receptor family.</text>
</comment>
<dbReference type="InterPro" id="IPR039426">
    <property type="entry name" value="TonB-dep_rcpt-like"/>
</dbReference>
<keyword evidence="6 8" id="KW-0472">Membrane</keyword>
<dbReference type="Proteomes" id="UP000664317">
    <property type="component" value="Unassembled WGS sequence"/>
</dbReference>
<accession>A0ABS3CAI3</accession>
<reference evidence="13 14" key="1">
    <citation type="submission" date="2021-03" db="EMBL/GenBank/DDBJ databases">
        <title>novel species isolated from a fishpond in China.</title>
        <authorList>
            <person name="Lu H."/>
            <person name="Cai Z."/>
        </authorList>
    </citation>
    <scope>NUCLEOTIDE SEQUENCE [LARGE SCALE GENOMIC DNA]</scope>
    <source>
        <strain evidence="13 14">H41</strain>
    </source>
</reference>
<proteinExistence type="inferred from homology"/>
<evidence type="ECO:0000256" key="7">
    <source>
        <dbReference type="ARBA" id="ARBA00023237"/>
    </source>
</evidence>
<dbReference type="RefSeq" id="WP_206580322.1">
    <property type="nucleotide sequence ID" value="NZ_JAFKCT010000015.1"/>
</dbReference>
<evidence type="ECO:0000313" key="14">
    <source>
        <dbReference type="Proteomes" id="UP000664317"/>
    </source>
</evidence>
<dbReference type="InterPro" id="IPR037066">
    <property type="entry name" value="Plug_dom_sf"/>
</dbReference>
<evidence type="ECO:0000313" key="13">
    <source>
        <dbReference type="EMBL" id="MBN7813551.1"/>
    </source>
</evidence>
<dbReference type="InterPro" id="IPR000531">
    <property type="entry name" value="Beta-barrel_TonB"/>
</dbReference>
<evidence type="ECO:0000259" key="12">
    <source>
        <dbReference type="Pfam" id="PF07715"/>
    </source>
</evidence>
<comment type="caution">
    <text evidence="13">The sequence shown here is derived from an EMBL/GenBank/DDBJ whole genome shotgun (WGS) entry which is preliminary data.</text>
</comment>
<keyword evidence="13" id="KW-0675">Receptor</keyword>
<feature type="domain" description="TonB-dependent receptor plug" evidence="12">
    <location>
        <begin position="137"/>
        <end position="221"/>
    </location>
</feature>
<sequence>MKTSLQASARIFFALVMLYLCNSYTYAQQSSTIQFLDQRSKEPIIGLSYRYGFQKGISDENGTITLLQDSESWLLLSHISYGTWDLDPKKVNEAIQSKQAFREESIHGLQPVSVISLKMSEEKDQKIVLSDQERLNHDAGAILALNPVVSGIRKGGSFAFDPVMRGFKYDQLNVVINGMQSANAACPNRMDPPTAQVALNRIREVEILKGPHALRYGIGLGGTINYIQENPDFTSESGIYGRLSSMFESNGDVWRNEGRVGFHGSNYDVGVLGSYAAGSDYMDGNGNPVASDFKRGTLGVYADIQASSKDLLQFSINRNFARDVDFPSLGMDLRTDDTWMGSLKHTRTFTGQSLVLWTNSVYFTKVDHLMDNLLREMNPRMMNASTPAITQNWGLRTEGEWKLAKGRLFSGLDYKSEAADGTRTREILMGPMMGKIFYDNLWQDSEISKTGLFANYSYPIGSTVVTASGRLEINQAVANNPAEEFTQIHPEVENTQLNPCISIGAQKDLGKAFSLGIWAAGVRRSGSLLERYINYLAVGLDPWEMVGDPQINPETNYELDLVLGYEREKIAVELTLFGSYLVNYITSVKTDLKPRLATSPGVRQYVNLDEAFKTGAELAFRQKISSLISHSLQLAYTYGKDLGMDSPLPEIAPLDIRYGLMGHFLDGKLHTGANLRFVSDQNRVSESFGEGTTPGFTLVDLDASYPIGSKILIKAGVQNLLDETYYEHLSRPIGTDKTPMYSPGRNYFAMVSFNF</sequence>
<dbReference type="EMBL" id="JAFKCT010000015">
    <property type="protein sequence ID" value="MBN7813551.1"/>
    <property type="molecule type" value="Genomic_DNA"/>
</dbReference>
<keyword evidence="5 9" id="KW-0798">TonB box</keyword>
<evidence type="ECO:0000259" key="11">
    <source>
        <dbReference type="Pfam" id="PF00593"/>
    </source>
</evidence>
<evidence type="ECO:0000256" key="4">
    <source>
        <dbReference type="ARBA" id="ARBA00022692"/>
    </source>
</evidence>
<evidence type="ECO:0000256" key="1">
    <source>
        <dbReference type="ARBA" id="ARBA00004571"/>
    </source>
</evidence>
<dbReference type="InterPro" id="IPR012910">
    <property type="entry name" value="Plug_dom"/>
</dbReference>
<dbReference type="InterPro" id="IPR036942">
    <property type="entry name" value="Beta-barrel_TonB_sf"/>
</dbReference>
<dbReference type="SUPFAM" id="SSF56935">
    <property type="entry name" value="Porins"/>
    <property type="match status" value="1"/>
</dbReference>
<dbReference type="Gene3D" id="2.40.170.20">
    <property type="entry name" value="TonB-dependent receptor, beta-barrel domain"/>
    <property type="match status" value="1"/>
</dbReference>
<dbReference type="PANTHER" id="PTHR30069">
    <property type="entry name" value="TONB-DEPENDENT OUTER MEMBRANE RECEPTOR"/>
    <property type="match status" value="1"/>
</dbReference>
<feature type="chain" id="PRO_5046149274" evidence="10">
    <location>
        <begin position="28"/>
        <end position="755"/>
    </location>
</feature>
<dbReference type="PROSITE" id="PS52016">
    <property type="entry name" value="TONB_DEPENDENT_REC_3"/>
    <property type="match status" value="1"/>
</dbReference>
<keyword evidence="3 8" id="KW-1134">Transmembrane beta strand</keyword>
<evidence type="ECO:0000256" key="10">
    <source>
        <dbReference type="SAM" id="SignalP"/>
    </source>
</evidence>
<dbReference type="PANTHER" id="PTHR30069:SF49">
    <property type="entry name" value="OUTER MEMBRANE PROTEIN C"/>
    <property type="match status" value="1"/>
</dbReference>
<evidence type="ECO:0000256" key="5">
    <source>
        <dbReference type="ARBA" id="ARBA00023077"/>
    </source>
</evidence>
<protein>
    <submittedName>
        <fullName evidence="13">TonB-dependent receptor</fullName>
    </submittedName>
</protein>
<keyword evidence="4 8" id="KW-0812">Transmembrane</keyword>
<evidence type="ECO:0000256" key="9">
    <source>
        <dbReference type="RuleBase" id="RU003357"/>
    </source>
</evidence>
<comment type="subcellular location">
    <subcellularLocation>
        <location evidence="1 8">Cell outer membrane</location>
        <topology evidence="1 8">Multi-pass membrane protein</topology>
    </subcellularLocation>
</comment>
<dbReference type="Gene3D" id="2.170.130.10">
    <property type="entry name" value="TonB-dependent receptor, plug domain"/>
    <property type="match status" value="1"/>
</dbReference>
<evidence type="ECO:0000256" key="2">
    <source>
        <dbReference type="ARBA" id="ARBA00022448"/>
    </source>
</evidence>
<organism evidence="13 14">
    <name type="scientific">Algoriphagus oliviformis</name>
    <dbReference type="NCBI Taxonomy" id="2811231"/>
    <lineage>
        <taxon>Bacteria</taxon>
        <taxon>Pseudomonadati</taxon>
        <taxon>Bacteroidota</taxon>
        <taxon>Cytophagia</taxon>
        <taxon>Cytophagales</taxon>
        <taxon>Cyclobacteriaceae</taxon>
        <taxon>Algoriphagus</taxon>
    </lineage>
</organism>
<keyword evidence="14" id="KW-1185">Reference proteome</keyword>
<keyword evidence="7 8" id="KW-0998">Cell outer membrane</keyword>
<gene>
    <name evidence="13" type="ORF">J0A68_21520</name>
</gene>
<evidence type="ECO:0000256" key="6">
    <source>
        <dbReference type="ARBA" id="ARBA00023136"/>
    </source>
</evidence>
<feature type="domain" description="TonB-dependent receptor-like beta-barrel" evidence="11">
    <location>
        <begin position="317"/>
        <end position="720"/>
    </location>
</feature>
<name>A0ABS3CAI3_9BACT</name>
<keyword evidence="2 8" id="KW-0813">Transport</keyword>
<evidence type="ECO:0000256" key="3">
    <source>
        <dbReference type="ARBA" id="ARBA00022452"/>
    </source>
</evidence>
<dbReference type="Pfam" id="PF00593">
    <property type="entry name" value="TonB_dep_Rec_b-barrel"/>
    <property type="match status" value="1"/>
</dbReference>
<evidence type="ECO:0000256" key="8">
    <source>
        <dbReference type="PROSITE-ProRule" id="PRU01360"/>
    </source>
</evidence>
<feature type="signal peptide" evidence="10">
    <location>
        <begin position="1"/>
        <end position="27"/>
    </location>
</feature>
<keyword evidence="10" id="KW-0732">Signal</keyword>
<dbReference type="Pfam" id="PF07715">
    <property type="entry name" value="Plug"/>
    <property type="match status" value="1"/>
</dbReference>